<evidence type="ECO:0000256" key="1">
    <source>
        <dbReference type="ARBA" id="ARBA00004651"/>
    </source>
</evidence>
<keyword evidence="3 6" id="KW-0812">Transmembrane</keyword>
<feature type="transmembrane region" description="Helical" evidence="6">
    <location>
        <begin position="196"/>
        <end position="220"/>
    </location>
</feature>
<feature type="transmembrane region" description="Helical" evidence="6">
    <location>
        <begin position="232"/>
        <end position="254"/>
    </location>
</feature>
<organism evidence="7 8">
    <name type="scientific">Panacagrimonas perspica</name>
    <dbReference type="NCBI Taxonomy" id="381431"/>
    <lineage>
        <taxon>Bacteria</taxon>
        <taxon>Pseudomonadati</taxon>
        <taxon>Pseudomonadota</taxon>
        <taxon>Gammaproteobacteria</taxon>
        <taxon>Nevskiales</taxon>
        <taxon>Nevskiaceae</taxon>
        <taxon>Panacagrimonas</taxon>
    </lineage>
</organism>
<feature type="transmembrane region" description="Helical" evidence="6">
    <location>
        <begin position="266"/>
        <end position="293"/>
    </location>
</feature>
<feature type="transmembrane region" description="Helical" evidence="6">
    <location>
        <begin position="115"/>
        <end position="135"/>
    </location>
</feature>
<dbReference type="NCBIfam" id="TIGR00765">
    <property type="entry name" value="yihY_not_rbn"/>
    <property type="match status" value="1"/>
</dbReference>
<evidence type="ECO:0000256" key="5">
    <source>
        <dbReference type="ARBA" id="ARBA00023136"/>
    </source>
</evidence>
<dbReference type="RefSeq" id="WP_133883646.1">
    <property type="nucleotide sequence ID" value="NZ_MWIN01000003.1"/>
</dbReference>
<keyword evidence="2" id="KW-1003">Cell membrane</keyword>
<protein>
    <submittedName>
        <fullName evidence="7">tRNA-processing RNAse BN</fullName>
    </submittedName>
</protein>
<evidence type="ECO:0000256" key="3">
    <source>
        <dbReference type="ARBA" id="ARBA00022692"/>
    </source>
</evidence>
<evidence type="ECO:0000313" key="8">
    <source>
        <dbReference type="Proteomes" id="UP000295341"/>
    </source>
</evidence>
<feature type="transmembrane region" description="Helical" evidence="6">
    <location>
        <begin position="54"/>
        <end position="73"/>
    </location>
</feature>
<evidence type="ECO:0000256" key="6">
    <source>
        <dbReference type="SAM" id="Phobius"/>
    </source>
</evidence>
<dbReference type="Proteomes" id="UP000295341">
    <property type="component" value="Unassembled WGS sequence"/>
</dbReference>
<dbReference type="AlphaFoldDB" id="A0A4S3K8R3"/>
<dbReference type="Pfam" id="PF03631">
    <property type="entry name" value="Virul_fac_BrkB"/>
    <property type="match status" value="1"/>
</dbReference>
<dbReference type="EMBL" id="SOBT01000012">
    <property type="protein sequence ID" value="TDU24227.1"/>
    <property type="molecule type" value="Genomic_DNA"/>
</dbReference>
<keyword evidence="4 6" id="KW-1133">Transmembrane helix</keyword>
<evidence type="ECO:0000256" key="4">
    <source>
        <dbReference type="ARBA" id="ARBA00022989"/>
    </source>
</evidence>
<proteinExistence type="predicted"/>
<evidence type="ECO:0000256" key="2">
    <source>
        <dbReference type="ARBA" id="ARBA00022475"/>
    </source>
</evidence>
<reference evidence="7 8" key="1">
    <citation type="submission" date="2019-03" db="EMBL/GenBank/DDBJ databases">
        <title>Genomic Encyclopedia of Type Strains, Phase IV (KMG-IV): sequencing the most valuable type-strain genomes for metagenomic binning, comparative biology and taxonomic classification.</title>
        <authorList>
            <person name="Goeker M."/>
        </authorList>
    </citation>
    <scope>NUCLEOTIDE SEQUENCE [LARGE SCALE GENOMIC DNA]</scope>
    <source>
        <strain evidence="7 8">DSM 26377</strain>
    </source>
</reference>
<dbReference type="PANTHER" id="PTHR30213">
    <property type="entry name" value="INNER MEMBRANE PROTEIN YHJD"/>
    <property type="match status" value="1"/>
</dbReference>
<dbReference type="OrthoDB" id="9808671at2"/>
<sequence length="438" mass="48435">MLPTNFLSRLRVHLWQERAALSRSETRLIQTGRYVFSLTRDLFEGQLSMRAMSLVYTTLLSLVPFLALGFSVLKALGVRNTLEPVLFELLRPLGPQAADLTGKIIGFVEKIQVGLLGSVGVALLFYTAISLIQKVESSFNYIWRIERSRPFVQRVGEYLSVLMVGPVMVFAALGITASVLNSGVVTQIKNIEPFGFALYSLTRLIPYAMIVGMFTFLYAYMPNTKVNLKAAAIAGLTSGVLWQTASVAFASFVAGTTNYDAIYSSFAVVILLLIWLYVGWLILLIGCQLAFYIQHPAHMKPDRIVPLASGRHSEYLALMIMGTAGQRFIEGKPAVAQEDLVRELGAAPEHVARAVDTLIARGFLTESGRLRTQLIPARDLESATLGDLWRAIRAGTSELKPQQELGREIVELLDDAERGFVESKGRTSLREWLKKDAG</sequence>
<comment type="subcellular location">
    <subcellularLocation>
        <location evidence="1">Cell membrane</location>
        <topology evidence="1">Multi-pass membrane protein</topology>
    </subcellularLocation>
</comment>
<keyword evidence="5 6" id="KW-0472">Membrane</keyword>
<dbReference type="GO" id="GO:0005886">
    <property type="term" value="C:plasma membrane"/>
    <property type="evidence" value="ECO:0007669"/>
    <property type="project" value="UniProtKB-SubCell"/>
</dbReference>
<gene>
    <name evidence="7" type="ORF">DFR24_4492</name>
</gene>
<dbReference type="InterPro" id="IPR017039">
    <property type="entry name" value="Virul_fac_BrkB"/>
</dbReference>
<keyword evidence="8" id="KW-1185">Reference proteome</keyword>
<feature type="transmembrane region" description="Helical" evidence="6">
    <location>
        <begin position="155"/>
        <end position="176"/>
    </location>
</feature>
<name>A0A4S3K8R3_9GAMM</name>
<dbReference type="PANTHER" id="PTHR30213:SF0">
    <property type="entry name" value="UPF0761 MEMBRANE PROTEIN YIHY"/>
    <property type="match status" value="1"/>
</dbReference>
<accession>A0A4S3K8R3</accession>
<evidence type="ECO:0000313" key="7">
    <source>
        <dbReference type="EMBL" id="TDU24227.1"/>
    </source>
</evidence>
<comment type="caution">
    <text evidence="7">The sequence shown here is derived from an EMBL/GenBank/DDBJ whole genome shotgun (WGS) entry which is preliminary data.</text>
</comment>